<dbReference type="AlphaFoldDB" id="A0A667H6C9"/>
<proteinExistence type="predicted"/>
<dbReference type="RefSeq" id="XP_030181388.1">
    <property type="nucleotide sequence ID" value="XM_030325528.1"/>
</dbReference>
<dbReference type="InterPro" id="IPR009079">
    <property type="entry name" value="4_helix_cytokine-like_core"/>
</dbReference>
<feature type="compositionally biased region" description="Basic and acidic residues" evidence="21">
    <location>
        <begin position="540"/>
        <end position="553"/>
    </location>
</feature>
<dbReference type="GO" id="GO:0005886">
    <property type="term" value="C:plasma membrane"/>
    <property type="evidence" value="ECO:0007669"/>
    <property type="project" value="UniProtKB-SubCell"/>
</dbReference>
<evidence type="ECO:0000256" key="23">
    <source>
        <dbReference type="SAM" id="SignalP"/>
    </source>
</evidence>
<keyword evidence="14 20" id="KW-1015">Disulfide bond</keyword>
<keyword evidence="7 22" id="KW-0812">Transmembrane</keyword>
<keyword evidence="6 19" id="KW-0399">Innate immunity</keyword>
<feature type="transmembrane region" description="Helical" evidence="22">
    <location>
        <begin position="510"/>
        <end position="532"/>
    </location>
</feature>
<dbReference type="Proteomes" id="UP000472241">
    <property type="component" value="Unplaced"/>
</dbReference>
<dbReference type="FunFam" id="1.20.1250.10:FF:000010">
    <property type="entry name" value="Macrophage colony-stimulating factor 1"/>
    <property type="match status" value="1"/>
</dbReference>
<dbReference type="GO" id="GO:0005615">
    <property type="term" value="C:extracellular space"/>
    <property type="evidence" value="ECO:0007669"/>
    <property type="project" value="UniProtKB-KW"/>
</dbReference>
<dbReference type="PANTHER" id="PTHR10058">
    <property type="entry name" value="MACROPHAGE COLONY STIMULATING FACTOR"/>
    <property type="match status" value="1"/>
</dbReference>
<dbReference type="PIRSF" id="PIRSF001948">
    <property type="entry name" value="MCSF-1"/>
    <property type="match status" value="1"/>
</dbReference>
<feature type="compositionally biased region" description="Basic and acidic residues" evidence="21">
    <location>
        <begin position="386"/>
        <end position="402"/>
    </location>
</feature>
<keyword evidence="25" id="KW-1185">Reference proteome</keyword>
<dbReference type="GO" id="GO:0042803">
    <property type="term" value="F:protein homodimerization activity"/>
    <property type="evidence" value="ECO:0007669"/>
    <property type="project" value="UniProtKB-UniRule"/>
</dbReference>
<dbReference type="GO" id="GO:0006954">
    <property type="term" value="P:inflammatory response"/>
    <property type="evidence" value="ECO:0007669"/>
    <property type="project" value="UniProtKB-UniRule"/>
</dbReference>
<keyword evidence="4 19" id="KW-0202">Cytokine</keyword>
<dbReference type="GO" id="GO:0002687">
    <property type="term" value="P:positive regulation of leukocyte migration"/>
    <property type="evidence" value="ECO:0007669"/>
    <property type="project" value="UniProtKB-ARBA"/>
</dbReference>
<evidence type="ECO:0000256" key="10">
    <source>
        <dbReference type="ARBA" id="ARBA00022974"/>
    </source>
</evidence>
<protein>
    <recommendedName>
        <fullName evidence="18 19">Macrophage colony-stimulating factor 1</fullName>
        <shortName evidence="19">CSF-1</shortName>
        <shortName evidence="19">MCSF</shortName>
    </recommendedName>
</protein>
<dbReference type="InterPro" id="IPR008001">
    <property type="entry name" value="MCSF-1"/>
</dbReference>
<feature type="chain" id="PRO_5025437186" description="Macrophage colony-stimulating factor 1" evidence="23">
    <location>
        <begin position="33"/>
        <end position="569"/>
    </location>
</feature>
<feature type="disulfide bond" evidence="20">
    <location>
        <begin position="134"/>
        <end position="178"/>
    </location>
</feature>
<dbReference type="GO" id="GO:0045087">
    <property type="term" value="P:innate immune response"/>
    <property type="evidence" value="ECO:0007669"/>
    <property type="project" value="UniProtKB-UniRule"/>
</dbReference>
<keyword evidence="10" id="KW-0654">Proteoglycan</keyword>
<feature type="compositionally biased region" description="Basic and acidic residues" evidence="21">
    <location>
        <begin position="560"/>
        <end position="569"/>
    </location>
</feature>
<keyword evidence="12 19" id="KW-0339">Growth factor</keyword>
<feature type="compositionally biased region" description="Basic and acidic residues" evidence="21">
    <location>
        <begin position="452"/>
        <end position="469"/>
    </location>
</feature>
<dbReference type="PANTHER" id="PTHR10058:SF0">
    <property type="entry name" value="MACROPHAGE COLONY-STIMULATING FACTOR 1"/>
    <property type="match status" value="1"/>
</dbReference>
<keyword evidence="15" id="KW-0325">Glycoprotein</keyword>
<reference evidence="24" key="1">
    <citation type="submission" date="2025-08" db="UniProtKB">
        <authorList>
            <consortium name="Ensembl"/>
        </authorList>
    </citation>
    <scope>IDENTIFICATION</scope>
</reference>
<dbReference type="Ensembl" id="ENSLCNT00005025419.1">
    <property type="protein sequence ID" value="ENSLCNP00005022743.1"/>
    <property type="gene ID" value="ENSLCNG00005014801.1"/>
</dbReference>
<keyword evidence="9 19" id="KW-0391">Immunity</keyword>
<evidence type="ECO:0000313" key="25">
    <source>
        <dbReference type="Proteomes" id="UP000472241"/>
    </source>
</evidence>
<dbReference type="GO" id="GO:0045651">
    <property type="term" value="P:positive regulation of macrophage differentiation"/>
    <property type="evidence" value="ECO:0007669"/>
    <property type="project" value="TreeGrafter"/>
</dbReference>
<evidence type="ECO:0000256" key="22">
    <source>
        <dbReference type="SAM" id="Phobius"/>
    </source>
</evidence>
<feature type="disulfide bond" description="Interchain" evidence="20">
    <location>
        <position position="63"/>
    </location>
</feature>
<evidence type="ECO:0000256" key="15">
    <source>
        <dbReference type="ARBA" id="ARBA00023180"/>
    </source>
</evidence>
<reference evidence="24" key="2">
    <citation type="submission" date="2025-09" db="UniProtKB">
        <authorList>
            <consortium name="Ensembl"/>
        </authorList>
    </citation>
    <scope>IDENTIFICATION</scope>
</reference>
<accession>A0A667H6C9</accession>
<organism evidence="24 25">
    <name type="scientific">Lynx canadensis</name>
    <name type="common">Canada lynx</name>
    <name type="synonym">Felis canadensis</name>
    <dbReference type="NCBI Taxonomy" id="61383"/>
    <lineage>
        <taxon>Eukaryota</taxon>
        <taxon>Metazoa</taxon>
        <taxon>Chordata</taxon>
        <taxon>Craniata</taxon>
        <taxon>Vertebrata</taxon>
        <taxon>Euteleostomi</taxon>
        <taxon>Mammalia</taxon>
        <taxon>Eutheria</taxon>
        <taxon>Laurasiatheria</taxon>
        <taxon>Carnivora</taxon>
        <taxon>Feliformia</taxon>
        <taxon>Felidae</taxon>
        <taxon>Felinae</taxon>
        <taxon>Lynx</taxon>
    </lineage>
</organism>
<dbReference type="Pfam" id="PF05337">
    <property type="entry name" value="CSF-1"/>
    <property type="match status" value="1"/>
</dbReference>
<dbReference type="RefSeq" id="XP_030181389.1">
    <property type="nucleotide sequence ID" value="XM_030325529.1"/>
</dbReference>
<sequence>MTARGAAGRCPPTTWLSRLLLLVCLLVSRSITEEVSERCSHMIGNGHLQFLQQLIDSQMETSCQIAFEFVDQEQLKDPVCYLKKAFLLVQDIMEDTMRFKDNTPNANVIVTLQELSLRLSSCFTKDYEEQDKACVRTFHETPLQLLEKIKNVFNETKNLLKKDWNVFSKNCNKSFEKCSSQDVVTKPDCNCLYPKATPTSDLASVSPQQPLAPSTAPMAGLTRADSEGTEGGSLLPSELPLRTVDLDPGTAKQRPPRSTCQSFDSPEPPGVEASPIGDSPQPQSSAGAPTPGMEHILDSVLGTNWTLEEASGEASEGPVPQGAELSSSRPGGGSIQAKMTARPSDLLSASFPLSYSARSQQPEDMTSIPLPTVGPARPTGQAQSHTPEKTDRPSAKPRDHQEPGSARTPSRPPRSLSSLRTPSRPPRSPGSPSALSAQPGLPGSHSWGHVLPLRELEGRRSTRDRRSPTELEGQASEGHRPSARFNSVPLTDTGHDRQQEGPSDPQLPGFVFRLLVPSIILVLLAVGGLLFYRQRWRSHREPQTVDSPMERPEGSPLTQDEDRQVELPV</sequence>
<evidence type="ECO:0000256" key="20">
    <source>
        <dbReference type="PIRSR" id="PIRSR001948-50"/>
    </source>
</evidence>
<keyword evidence="3" id="KW-1003">Cell membrane</keyword>
<keyword evidence="5" id="KW-0964">Secreted</keyword>
<feature type="compositionally biased region" description="Polar residues" evidence="21">
    <location>
        <begin position="351"/>
        <end position="364"/>
    </location>
</feature>
<evidence type="ECO:0000256" key="13">
    <source>
        <dbReference type="ARBA" id="ARBA00023136"/>
    </source>
</evidence>
<evidence type="ECO:0000256" key="17">
    <source>
        <dbReference type="ARBA" id="ARBA00059895"/>
    </source>
</evidence>
<keyword evidence="11 22" id="KW-1133">Transmembrane helix</keyword>
<dbReference type="CTD" id="1435"/>
<dbReference type="SUPFAM" id="SSF47266">
    <property type="entry name" value="4-helical cytokines"/>
    <property type="match status" value="1"/>
</dbReference>
<evidence type="ECO:0000256" key="3">
    <source>
        <dbReference type="ARBA" id="ARBA00022475"/>
    </source>
</evidence>
<feature type="disulfide bond" evidence="20">
    <location>
        <begin position="39"/>
        <end position="122"/>
    </location>
</feature>
<feature type="disulfide bond" description="Interchain" evidence="20">
    <location>
        <position position="189"/>
    </location>
</feature>
<dbReference type="GO" id="GO:0005125">
    <property type="term" value="F:cytokine activity"/>
    <property type="evidence" value="ECO:0007669"/>
    <property type="project" value="UniProtKB-KW"/>
</dbReference>
<evidence type="ECO:0000256" key="4">
    <source>
        <dbReference type="ARBA" id="ARBA00022514"/>
    </source>
</evidence>
<evidence type="ECO:0000256" key="2">
    <source>
        <dbReference type="ARBA" id="ARBA00004251"/>
    </source>
</evidence>
<feature type="compositionally biased region" description="Polar residues" evidence="21">
    <location>
        <begin position="199"/>
        <end position="212"/>
    </location>
</feature>
<evidence type="ECO:0000256" key="14">
    <source>
        <dbReference type="ARBA" id="ARBA00023157"/>
    </source>
</evidence>
<evidence type="ECO:0000256" key="16">
    <source>
        <dbReference type="ARBA" id="ARBA00023198"/>
    </source>
</evidence>
<feature type="disulfide bond" description="Interchain" evidence="20">
    <location>
        <position position="191"/>
    </location>
</feature>
<feature type="compositionally biased region" description="Low complexity" evidence="21">
    <location>
        <begin position="403"/>
        <end position="422"/>
    </location>
</feature>
<evidence type="ECO:0000256" key="1">
    <source>
        <dbReference type="ARBA" id="ARBA00004239"/>
    </source>
</evidence>
<feature type="signal peptide" evidence="23">
    <location>
        <begin position="1"/>
        <end position="32"/>
    </location>
</feature>
<evidence type="ECO:0000313" key="24">
    <source>
        <dbReference type="Ensembl" id="ENSLCNP00005022743.1"/>
    </source>
</evidence>
<evidence type="ECO:0000256" key="19">
    <source>
        <dbReference type="PIRNR" id="PIRNR001948"/>
    </source>
</evidence>
<dbReference type="GeneID" id="115520822"/>
<keyword evidence="16 19" id="KW-0395">Inflammatory response</keyword>
<evidence type="ECO:0000256" key="6">
    <source>
        <dbReference type="ARBA" id="ARBA00022588"/>
    </source>
</evidence>
<evidence type="ECO:0000256" key="9">
    <source>
        <dbReference type="ARBA" id="ARBA00022859"/>
    </source>
</evidence>
<evidence type="ECO:0000256" key="18">
    <source>
        <dbReference type="ARBA" id="ARBA00074392"/>
    </source>
</evidence>
<evidence type="ECO:0000256" key="8">
    <source>
        <dbReference type="ARBA" id="ARBA00022729"/>
    </source>
</evidence>
<comment type="function">
    <text evidence="17 19">Cytokine that plays an essential role in the regulation of survival, proliferation and differentiation of hematopoietic precursor cells, especially mononuclear phagocytes, such as macrophages and monocytes. Promotes the release of pro-inflammatory chemokines, and thereby plays an important role in innate immunity and in inflammatory processes. Plays an important role in the regulation of osteoclast proliferation and differentiation, the regulation of bone resorption, and is required for normal bone development. Required for normal male and female fertility. Promotes reorganization of the actin cytoskeleton, regulates formation of membrane ruffles, cell adhesion and cell migration. Plays a role in lipoprotein clearance.</text>
</comment>
<evidence type="ECO:0000256" key="5">
    <source>
        <dbReference type="ARBA" id="ARBA00022525"/>
    </source>
</evidence>
<gene>
    <name evidence="24" type="primary">CSF1</name>
</gene>
<feature type="disulfide bond" evidence="20">
    <location>
        <begin position="80"/>
        <end position="171"/>
    </location>
</feature>
<keyword evidence="8 23" id="KW-0732">Signal</keyword>
<comment type="subcellular location">
    <subcellularLocation>
        <location evidence="2">Cell membrane</location>
        <topology evidence="2">Single-pass type I membrane protein</topology>
    </subcellularLocation>
    <subcellularLocation>
        <location evidence="1">Secreted</location>
        <location evidence="1">Extracellular space</location>
    </subcellularLocation>
</comment>
<name>A0A667H6C9_LYNCA</name>
<dbReference type="GO" id="GO:0030225">
    <property type="term" value="P:macrophage differentiation"/>
    <property type="evidence" value="ECO:0007669"/>
    <property type="project" value="UniProtKB-ARBA"/>
</dbReference>
<feature type="region of interest" description="Disordered" evidence="21">
    <location>
        <begin position="199"/>
        <end position="504"/>
    </location>
</feature>
<evidence type="ECO:0000256" key="11">
    <source>
        <dbReference type="ARBA" id="ARBA00022989"/>
    </source>
</evidence>
<dbReference type="GO" id="GO:0008083">
    <property type="term" value="F:growth factor activity"/>
    <property type="evidence" value="ECO:0007669"/>
    <property type="project" value="UniProtKB-KW"/>
</dbReference>
<dbReference type="Gene3D" id="1.20.1250.10">
    <property type="match status" value="1"/>
</dbReference>
<feature type="region of interest" description="Disordered" evidence="21">
    <location>
        <begin position="540"/>
        <end position="569"/>
    </location>
</feature>
<evidence type="ECO:0000256" key="21">
    <source>
        <dbReference type="SAM" id="MobiDB-lite"/>
    </source>
</evidence>
<dbReference type="GO" id="GO:0030316">
    <property type="term" value="P:osteoclast differentiation"/>
    <property type="evidence" value="ECO:0007669"/>
    <property type="project" value="UniProtKB-UniRule"/>
</dbReference>
<keyword evidence="13 22" id="KW-0472">Membrane</keyword>
<comment type="subunit">
    <text evidence="19">Homodimer or heterodimer; disulfide-linked. Interacts with CSF1R.</text>
</comment>
<evidence type="ECO:0000256" key="12">
    <source>
        <dbReference type="ARBA" id="ARBA00023030"/>
    </source>
</evidence>
<evidence type="ECO:0000256" key="7">
    <source>
        <dbReference type="ARBA" id="ARBA00022692"/>
    </source>
</evidence>